<dbReference type="AlphaFoldDB" id="A0A7C9N043"/>
<dbReference type="EMBL" id="WVUD01000008">
    <property type="protein sequence ID" value="MYL82877.1"/>
    <property type="molecule type" value="Genomic_DNA"/>
</dbReference>
<dbReference type="OrthoDB" id="6964328at2"/>
<protein>
    <recommendedName>
        <fullName evidence="1">Bacterial toxin 44 domain-containing protein</fullName>
    </recommendedName>
</protein>
<organism evidence="2 3">
    <name type="scientific">Solidesulfovibrio aerotolerans</name>
    <dbReference type="NCBI Taxonomy" id="295255"/>
    <lineage>
        <taxon>Bacteria</taxon>
        <taxon>Pseudomonadati</taxon>
        <taxon>Thermodesulfobacteriota</taxon>
        <taxon>Desulfovibrionia</taxon>
        <taxon>Desulfovibrionales</taxon>
        <taxon>Desulfovibrionaceae</taxon>
        <taxon>Solidesulfovibrio</taxon>
    </lineage>
</organism>
<evidence type="ECO:0000259" key="1">
    <source>
        <dbReference type="Pfam" id="PF15607"/>
    </source>
</evidence>
<comment type="caution">
    <text evidence="2">The sequence shown here is derived from an EMBL/GenBank/DDBJ whole genome shotgun (WGS) entry which is preliminary data.</text>
</comment>
<dbReference type="Pfam" id="PF15607">
    <property type="entry name" value="Ntox44"/>
    <property type="match status" value="1"/>
</dbReference>
<gene>
    <name evidence="2" type="ORF">GTA51_06965</name>
</gene>
<evidence type="ECO:0000313" key="2">
    <source>
        <dbReference type="EMBL" id="MYL82877.1"/>
    </source>
</evidence>
<name>A0A7C9N043_9BACT</name>
<feature type="domain" description="Bacterial toxin 44" evidence="1">
    <location>
        <begin position="108"/>
        <end position="200"/>
    </location>
</feature>
<accession>A0A7C9N043</accession>
<dbReference type="InterPro" id="IPR028946">
    <property type="entry name" value="Ntox44"/>
</dbReference>
<dbReference type="RefSeq" id="WP_160959803.1">
    <property type="nucleotide sequence ID" value="NZ_WVUD01000008.1"/>
</dbReference>
<sequence>MPFESESLLDDMKLNNRLILAESELEHSIIYALLNKAQEIDNAALLREINKYTPVQKFERDYTMLQGPIYVPISPANADIDKNIQRARASWSPSWFLEKLAPGGEMDYKAGHGNIKYEDFGNFNYGAVALAFGLSEKVALRGAGLVQTIVDISRIKNNKGSDEAKQYFKDHKFDFLGRESYGDQRKDQEMIKQGFRYYKEVYLKKTVKQNSN</sequence>
<keyword evidence="3" id="KW-1185">Reference proteome</keyword>
<evidence type="ECO:0000313" key="3">
    <source>
        <dbReference type="Proteomes" id="UP000482487"/>
    </source>
</evidence>
<reference evidence="2 3" key="1">
    <citation type="submission" date="2020-01" db="EMBL/GenBank/DDBJ databases">
        <title>Genome sequence of Desulfovibrio aerotolerans DSM 16695(T).</title>
        <authorList>
            <person name="Karnachuk O."/>
            <person name="Avakyan M."/>
            <person name="Mardanov A."/>
            <person name="Kadnikov V."/>
            <person name="Ravin N."/>
        </authorList>
    </citation>
    <scope>NUCLEOTIDE SEQUENCE [LARGE SCALE GENOMIC DNA]</scope>
    <source>
        <strain evidence="2 3">DSM 16695</strain>
    </source>
</reference>
<dbReference type="Proteomes" id="UP000482487">
    <property type="component" value="Unassembled WGS sequence"/>
</dbReference>
<proteinExistence type="predicted"/>